<sequence length="21" mass="2740">MTCLQNTLRLYNKWMERRKVR</sequence>
<evidence type="ECO:0000313" key="1">
    <source>
        <dbReference type="EMBL" id="JAC77863.1"/>
    </source>
</evidence>
<proteinExistence type="predicted"/>
<name>A0A061S0U1_9CHLO</name>
<reference evidence="1" key="1">
    <citation type="submission" date="2014-05" db="EMBL/GenBank/DDBJ databases">
        <title>The transcriptome of the halophilic microalga Tetraselmis sp. GSL018 isolated from the Great Salt Lake, Utah.</title>
        <authorList>
            <person name="Jinkerson R.E."/>
            <person name="D'Adamo S."/>
            <person name="Posewitz M.C."/>
        </authorList>
    </citation>
    <scope>NUCLEOTIDE SEQUENCE</scope>
    <source>
        <strain evidence="1">GSL018</strain>
    </source>
</reference>
<protein>
    <submittedName>
        <fullName evidence="1">Uncharacterized protein</fullName>
    </submittedName>
</protein>
<dbReference type="AlphaFoldDB" id="A0A061S0U1"/>
<gene>
    <name evidence="1" type="ORF">TSPGSL018_16620</name>
</gene>
<dbReference type="EMBL" id="GBEZ01007612">
    <property type="protein sequence ID" value="JAC77863.1"/>
    <property type="molecule type" value="Transcribed_RNA"/>
</dbReference>
<accession>A0A061S0U1</accession>
<organism evidence="1">
    <name type="scientific">Tetraselmis sp. GSL018</name>
    <dbReference type="NCBI Taxonomy" id="582737"/>
    <lineage>
        <taxon>Eukaryota</taxon>
        <taxon>Viridiplantae</taxon>
        <taxon>Chlorophyta</taxon>
        <taxon>core chlorophytes</taxon>
        <taxon>Chlorodendrophyceae</taxon>
        <taxon>Chlorodendrales</taxon>
        <taxon>Chlorodendraceae</taxon>
        <taxon>Tetraselmis</taxon>
    </lineage>
</organism>